<dbReference type="GO" id="GO:0005737">
    <property type="term" value="C:cytoplasm"/>
    <property type="evidence" value="ECO:0007669"/>
    <property type="project" value="InterPro"/>
</dbReference>
<dbReference type="GO" id="GO:0006535">
    <property type="term" value="P:cysteine biosynthetic process from serine"/>
    <property type="evidence" value="ECO:0007669"/>
    <property type="project" value="InterPro"/>
</dbReference>
<dbReference type="UniPathway" id="UPA00136">
    <property type="reaction ID" value="UER00199"/>
</dbReference>
<evidence type="ECO:0000256" key="8">
    <source>
        <dbReference type="ARBA" id="ARBA00049486"/>
    </source>
</evidence>
<dbReference type="InterPro" id="IPR042122">
    <property type="entry name" value="Ser_AcTrfase_N_sf"/>
</dbReference>
<dbReference type="Gene3D" id="2.160.10.10">
    <property type="entry name" value="Hexapeptide repeat proteins"/>
    <property type="match status" value="1"/>
</dbReference>
<comment type="similarity">
    <text evidence="2">Belongs to the transferase hexapeptide repeat family.</text>
</comment>
<evidence type="ECO:0000256" key="1">
    <source>
        <dbReference type="ARBA" id="ARBA00004876"/>
    </source>
</evidence>
<dbReference type="InterPro" id="IPR001451">
    <property type="entry name" value="Hexapep"/>
</dbReference>
<evidence type="ECO:0000259" key="9">
    <source>
        <dbReference type="SMART" id="SM00971"/>
    </source>
</evidence>
<gene>
    <name evidence="10" type="primary">cysE</name>
    <name evidence="10" type="ORF">DKG74_03645</name>
</gene>
<dbReference type="CDD" id="cd03354">
    <property type="entry name" value="LbH_SAT"/>
    <property type="match status" value="1"/>
</dbReference>
<dbReference type="InterPro" id="IPR045304">
    <property type="entry name" value="LbH_SAT"/>
</dbReference>
<evidence type="ECO:0000256" key="2">
    <source>
        <dbReference type="ARBA" id="ARBA00007274"/>
    </source>
</evidence>
<dbReference type="SMART" id="SM00971">
    <property type="entry name" value="SATase_N"/>
    <property type="match status" value="1"/>
</dbReference>
<dbReference type="InterPro" id="IPR011004">
    <property type="entry name" value="Trimer_LpxA-like_sf"/>
</dbReference>
<evidence type="ECO:0000256" key="7">
    <source>
        <dbReference type="ARBA" id="ARBA00023315"/>
    </source>
</evidence>
<keyword evidence="6 10" id="KW-0808">Transferase</keyword>
<dbReference type="Pfam" id="PF00132">
    <property type="entry name" value="Hexapep"/>
    <property type="match status" value="1"/>
</dbReference>
<dbReference type="NCBIfam" id="NF041874">
    <property type="entry name" value="EPS_EpsC"/>
    <property type="match status" value="1"/>
</dbReference>
<evidence type="ECO:0000256" key="4">
    <source>
        <dbReference type="ARBA" id="ARBA00018522"/>
    </source>
</evidence>
<evidence type="ECO:0000313" key="11">
    <source>
        <dbReference type="Proteomes" id="UP000245461"/>
    </source>
</evidence>
<organism evidence="10 11">
    <name type="scientific">Zavarzinia aquatilis</name>
    <dbReference type="NCBI Taxonomy" id="2211142"/>
    <lineage>
        <taxon>Bacteria</taxon>
        <taxon>Pseudomonadati</taxon>
        <taxon>Pseudomonadota</taxon>
        <taxon>Alphaproteobacteria</taxon>
        <taxon>Rhodospirillales</taxon>
        <taxon>Zavarziniaceae</taxon>
        <taxon>Zavarzinia</taxon>
    </lineage>
</organism>
<dbReference type="PANTHER" id="PTHR42811">
    <property type="entry name" value="SERINE ACETYLTRANSFERASE"/>
    <property type="match status" value="1"/>
</dbReference>
<evidence type="ECO:0000313" key="10">
    <source>
        <dbReference type="EMBL" id="PWR24877.1"/>
    </source>
</evidence>
<evidence type="ECO:0000256" key="5">
    <source>
        <dbReference type="ARBA" id="ARBA00022605"/>
    </source>
</evidence>
<dbReference type="GO" id="GO:0009001">
    <property type="term" value="F:serine O-acetyltransferase activity"/>
    <property type="evidence" value="ECO:0007669"/>
    <property type="project" value="UniProtKB-EC"/>
</dbReference>
<dbReference type="InterPro" id="IPR010493">
    <property type="entry name" value="Ser_AcTrfase_N"/>
</dbReference>
<evidence type="ECO:0000256" key="3">
    <source>
        <dbReference type="ARBA" id="ARBA00013266"/>
    </source>
</evidence>
<comment type="pathway">
    <text evidence="1">Amino-acid biosynthesis; L-cysteine biosynthesis; L-cysteine from L-serine: step 1/2.</text>
</comment>
<dbReference type="InterPro" id="IPR005881">
    <property type="entry name" value="Ser_O-AcTrfase"/>
</dbReference>
<keyword evidence="11" id="KW-1185">Reference proteome</keyword>
<dbReference type="Proteomes" id="UP000245461">
    <property type="component" value="Unassembled WGS sequence"/>
</dbReference>
<dbReference type="EC" id="2.3.1.30" evidence="3"/>
<dbReference type="NCBIfam" id="TIGR01172">
    <property type="entry name" value="cysE"/>
    <property type="match status" value="1"/>
</dbReference>
<sequence length="288" mass="29945">MPLEQLKPFTLALASPPRGEEGPRGPAAPTDVWQALTDHAAHIAATEPLLAALARHWILSKPDFAAALGAMLADKAACEMTPRDTVADLVAEAVTFDPEIAAAARADLAAILARDPAVKGAAHPFLFFKGFQALQMHRIAHHLWTVGRHDAALFFQSRGAEVFAIDIHPAAPIGRGVMLDHGTGLVVGETASIGNDVSILQKVTLGGTGKESGDRHPKVRDGVLLSAGAIVLGNIEIGRNAKVGAGSVVLHDVPPCATVAGVPARIVGWCKEGAPALSMDHELPEGHG</sequence>
<proteinExistence type="inferred from homology"/>
<evidence type="ECO:0000256" key="6">
    <source>
        <dbReference type="ARBA" id="ARBA00022679"/>
    </source>
</evidence>
<comment type="catalytic activity">
    <reaction evidence="8">
        <text>L-serine + acetyl-CoA = O-acetyl-L-serine + CoA</text>
        <dbReference type="Rhea" id="RHEA:24560"/>
        <dbReference type="ChEBI" id="CHEBI:33384"/>
        <dbReference type="ChEBI" id="CHEBI:57287"/>
        <dbReference type="ChEBI" id="CHEBI:57288"/>
        <dbReference type="ChEBI" id="CHEBI:58340"/>
        <dbReference type="EC" id="2.3.1.30"/>
    </reaction>
</comment>
<dbReference type="RefSeq" id="WP_109902760.1">
    <property type="nucleotide sequence ID" value="NZ_QGLE01000002.1"/>
</dbReference>
<dbReference type="OrthoDB" id="9801456at2"/>
<keyword evidence="7" id="KW-0012">Acyltransferase</keyword>
<comment type="caution">
    <text evidence="10">The sequence shown here is derived from an EMBL/GenBank/DDBJ whole genome shotgun (WGS) entry which is preliminary data.</text>
</comment>
<dbReference type="FunFam" id="2.160.10.10:FF:000002">
    <property type="entry name" value="Serine acetyltransferase"/>
    <property type="match status" value="1"/>
</dbReference>
<dbReference type="Pfam" id="PF06426">
    <property type="entry name" value="SATase_N"/>
    <property type="match status" value="1"/>
</dbReference>
<dbReference type="AlphaFoldDB" id="A0A317ECW7"/>
<reference evidence="10 11" key="1">
    <citation type="submission" date="2018-05" db="EMBL/GenBank/DDBJ databases">
        <title>Zavarzinia sp. HR-AS.</title>
        <authorList>
            <person name="Lee Y."/>
            <person name="Jeon C.O."/>
        </authorList>
    </citation>
    <scope>NUCLEOTIDE SEQUENCE [LARGE SCALE GENOMIC DNA]</scope>
    <source>
        <strain evidence="10 11">HR-AS</strain>
    </source>
</reference>
<protein>
    <recommendedName>
        <fullName evidence="4">Serine acetyltransferase</fullName>
        <ecNumber evidence="3">2.3.1.30</ecNumber>
    </recommendedName>
</protein>
<dbReference type="EMBL" id="QGLE01000002">
    <property type="protein sequence ID" value="PWR24877.1"/>
    <property type="molecule type" value="Genomic_DNA"/>
</dbReference>
<feature type="domain" description="Serine acetyltransferase N-terminal" evidence="9">
    <location>
        <begin position="32"/>
        <end position="136"/>
    </location>
</feature>
<dbReference type="SUPFAM" id="SSF51161">
    <property type="entry name" value="Trimeric LpxA-like enzymes"/>
    <property type="match status" value="1"/>
</dbReference>
<dbReference type="Gene3D" id="1.10.3130.10">
    <property type="entry name" value="serine acetyltransferase, domain 1"/>
    <property type="match status" value="1"/>
</dbReference>
<name>A0A317ECW7_9PROT</name>
<accession>A0A317ECW7</accession>
<keyword evidence="5" id="KW-0028">Amino-acid biosynthesis</keyword>
<dbReference type="InterPro" id="IPR053376">
    <property type="entry name" value="Serine_acetyltransferase"/>
</dbReference>